<dbReference type="Proteomes" id="UP001207468">
    <property type="component" value="Unassembled WGS sequence"/>
</dbReference>
<evidence type="ECO:0000313" key="2">
    <source>
        <dbReference type="Proteomes" id="UP001207468"/>
    </source>
</evidence>
<reference evidence="1" key="1">
    <citation type="submission" date="2021-03" db="EMBL/GenBank/DDBJ databases">
        <title>Evolutionary priming and transition to the ectomycorrhizal habit in an iconic lineage of mushroom-forming fungi: is preadaptation a requirement?</title>
        <authorList>
            <consortium name="DOE Joint Genome Institute"/>
            <person name="Looney B.P."/>
            <person name="Miyauchi S."/>
            <person name="Morin E."/>
            <person name="Drula E."/>
            <person name="Courty P.E."/>
            <person name="Chicoki N."/>
            <person name="Fauchery L."/>
            <person name="Kohler A."/>
            <person name="Kuo A."/>
            <person name="LaButti K."/>
            <person name="Pangilinan J."/>
            <person name="Lipzen A."/>
            <person name="Riley R."/>
            <person name="Andreopoulos W."/>
            <person name="He G."/>
            <person name="Johnson J."/>
            <person name="Barry K.W."/>
            <person name="Grigoriev I.V."/>
            <person name="Nagy L."/>
            <person name="Hibbett D."/>
            <person name="Henrissat B."/>
            <person name="Matheny P.B."/>
            <person name="Labbe J."/>
            <person name="Martin A.F."/>
        </authorList>
    </citation>
    <scope>NUCLEOTIDE SEQUENCE</scope>
    <source>
        <strain evidence="1">BPL698</strain>
    </source>
</reference>
<gene>
    <name evidence="1" type="ORF">F5148DRAFT_1016569</name>
</gene>
<protein>
    <submittedName>
        <fullName evidence="1">Methyltransferase-domain-containing protein</fullName>
    </submittedName>
</protein>
<organism evidence="1 2">
    <name type="scientific">Russula earlei</name>
    <dbReference type="NCBI Taxonomy" id="71964"/>
    <lineage>
        <taxon>Eukaryota</taxon>
        <taxon>Fungi</taxon>
        <taxon>Dikarya</taxon>
        <taxon>Basidiomycota</taxon>
        <taxon>Agaricomycotina</taxon>
        <taxon>Agaricomycetes</taxon>
        <taxon>Russulales</taxon>
        <taxon>Russulaceae</taxon>
        <taxon>Russula</taxon>
    </lineage>
</organism>
<keyword evidence="2" id="KW-1185">Reference proteome</keyword>
<name>A0ACC0U396_9AGAM</name>
<keyword evidence="1" id="KW-0808">Transferase</keyword>
<proteinExistence type="predicted"/>
<accession>A0ACC0U396</accession>
<evidence type="ECO:0000313" key="1">
    <source>
        <dbReference type="EMBL" id="KAI9460730.1"/>
    </source>
</evidence>
<keyword evidence="1" id="KW-0489">Methyltransferase</keyword>
<comment type="caution">
    <text evidence="1">The sequence shown here is derived from an EMBL/GenBank/DDBJ whole genome shotgun (WGS) entry which is preliminary data.</text>
</comment>
<sequence length="331" mass="36395">MPPGPLDLPANATFVSDPDEEIFLLYTRLATLKPPDSSDLGNFHGLGSENSMEDALLVRIELKPPPTTHEVANMSGESKRNTGRKIKGKKKKSSRSDITIGHEGMLEWGGKGQPEPVVLEYELFQDKTALRSRSGDTGSVLWKASIEFLSLVLHQLHFPEPTRTGLFDYAKLSQTHILELGAGTGLLALGLSSLVRRYTATDVPALVPLLRKNLLSVTPTTANTVTVAALDWTLPARRQVDVCADPPDVLLVVDCIYHPTLVPPLLGTMTALAEPRRTVALVVAELRAEDVLRGFLEEWIALGWRVWSVGEGLLGPRWGMWVGWRETWVAE</sequence>
<dbReference type="EMBL" id="JAGFNK010000184">
    <property type="protein sequence ID" value="KAI9460730.1"/>
    <property type="molecule type" value="Genomic_DNA"/>
</dbReference>